<feature type="region of interest" description="Disordered" evidence="12">
    <location>
        <begin position="212"/>
        <end position="236"/>
    </location>
</feature>
<dbReference type="InterPro" id="IPR020568">
    <property type="entry name" value="Ribosomal_Su5_D2-typ_SF"/>
</dbReference>
<dbReference type="Gene3D" id="3.30.70.890">
    <property type="entry name" value="GHMP kinase, C-terminal domain"/>
    <property type="match status" value="1"/>
</dbReference>
<gene>
    <name evidence="14" type="ORF">POCULU_LOCUS2360</name>
</gene>
<reference evidence="14" key="1">
    <citation type="submission" date="2021-06" db="EMBL/GenBank/DDBJ databases">
        <authorList>
            <person name="Kallberg Y."/>
            <person name="Tangrot J."/>
            <person name="Rosling A."/>
        </authorList>
    </citation>
    <scope>NUCLEOTIDE SEQUENCE</scope>
    <source>
        <strain evidence="14">IA702</strain>
    </source>
</reference>
<dbReference type="GO" id="GO:0005524">
    <property type="term" value="F:ATP binding"/>
    <property type="evidence" value="ECO:0007669"/>
    <property type="project" value="UniProtKB-KW"/>
</dbReference>
<feature type="domain" description="GHMP kinase N-terminal" evidence="13">
    <location>
        <begin position="113"/>
        <end position="197"/>
    </location>
</feature>
<keyword evidence="10" id="KW-0067">ATP-binding</keyword>
<dbReference type="InterPro" id="IPR000870">
    <property type="entry name" value="Homoserine_kinase"/>
</dbReference>
<dbReference type="OrthoDB" id="195231at2759"/>
<evidence type="ECO:0000256" key="9">
    <source>
        <dbReference type="ARBA" id="ARBA00022777"/>
    </source>
</evidence>
<evidence type="ECO:0000256" key="12">
    <source>
        <dbReference type="SAM" id="MobiDB-lite"/>
    </source>
</evidence>
<dbReference type="GO" id="GO:0009088">
    <property type="term" value="P:threonine biosynthetic process"/>
    <property type="evidence" value="ECO:0007669"/>
    <property type="project" value="UniProtKB-KW"/>
</dbReference>
<dbReference type="InterPro" id="IPR006204">
    <property type="entry name" value="GHMP_kinase_N_dom"/>
</dbReference>
<evidence type="ECO:0000256" key="6">
    <source>
        <dbReference type="ARBA" id="ARBA00022679"/>
    </source>
</evidence>
<dbReference type="PROSITE" id="PS00627">
    <property type="entry name" value="GHMP_KINASES_ATP"/>
    <property type="match status" value="1"/>
</dbReference>
<dbReference type="GO" id="GO:0004413">
    <property type="term" value="F:homoserine kinase activity"/>
    <property type="evidence" value="ECO:0007669"/>
    <property type="project" value="UniProtKB-EC"/>
</dbReference>
<evidence type="ECO:0000259" key="13">
    <source>
        <dbReference type="Pfam" id="PF00288"/>
    </source>
</evidence>
<evidence type="ECO:0000256" key="11">
    <source>
        <dbReference type="ARBA" id="ARBA00049913"/>
    </source>
</evidence>
<organism evidence="14 15">
    <name type="scientific">Paraglomus occultum</name>
    <dbReference type="NCBI Taxonomy" id="144539"/>
    <lineage>
        <taxon>Eukaryota</taxon>
        <taxon>Fungi</taxon>
        <taxon>Fungi incertae sedis</taxon>
        <taxon>Mucoromycota</taxon>
        <taxon>Glomeromycotina</taxon>
        <taxon>Glomeromycetes</taxon>
        <taxon>Paraglomerales</taxon>
        <taxon>Paraglomeraceae</taxon>
        <taxon>Paraglomus</taxon>
    </lineage>
</organism>
<dbReference type="NCBIfam" id="TIGR00191">
    <property type="entry name" value="thrB"/>
    <property type="match status" value="1"/>
</dbReference>
<evidence type="ECO:0000256" key="5">
    <source>
        <dbReference type="ARBA" id="ARBA00022605"/>
    </source>
</evidence>
<dbReference type="EMBL" id="CAJVPJ010000216">
    <property type="protein sequence ID" value="CAG8496729.1"/>
    <property type="molecule type" value="Genomic_DNA"/>
</dbReference>
<dbReference type="PRINTS" id="PR00958">
    <property type="entry name" value="HOMSERKINASE"/>
</dbReference>
<evidence type="ECO:0000313" key="14">
    <source>
        <dbReference type="EMBL" id="CAG8496729.1"/>
    </source>
</evidence>
<dbReference type="Gene3D" id="3.30.230.10">
    <property type="match status" value="1"/>
</dbReference>
<evidence type="ECO:0000256" key="8">
    <source>
        <dbReference type="ARBA" id="ARBA00022741"/>
    </source>
</evidence>
<dbReference type="PANTHER" id="PTHR20861">
    <property type="entry name" value="HOMOSERINE/4-DIPHOSPHOCYTIDYL-2-C-METHYL-D-ERYTHRITOL KINASE"/>
    <property type="match status" value="1"/>
</dbReference>
<keyword evidence="6" id="KW-0808">Transferase</keyword>
<evidence type="ECO:0000256" key="1">
    <source>
        <dbReference type="ARBA" id="ARBA00005015"/>
    </source>
</evidence>
<protein>
    <recommendedName>
        <fullName evidence="4">Homoserine kinase</fullName>
        <ecNumber evidence="3">2.7.1.39</ecNumber>
    </recommendedName>
</protein>
<dbReference type="InterPro" id="IPR014721">
    <property type="entry name" value="Ribsml_uS5_D2-typ_fold_subgr"/>
</dbReference>
<sequence>MNLWHLIAPEIQRVALVATSPILHRNVGFFFQIYHQRATLINGMDVERRIQIKVPCSSSNIGPGFDVLGLTLSMHLVLNVEIYKPQASNNDNHVTIIYSGEGAEKVSISVEENLITKSALYVLACHDIEGFPAPLKIHVDNSIPMGRGLGSSGAAVVAGVLLGDVVGNLNMTRDRILDFCLIIEKHPDNVTAALIGGFVAAYLRTLDPKDTDAPSIPHSETLDAKEVRKTSDHPPKVPEGIGHYVRLKWAKEIKAIAIIPQFEVATVTARSVLPEAYTRDDVVFNLQRLAVLTTALSASPPNADLIFQAMQDRIHQPYRKHLIPGLPHILSSVKPQTHPGLLGICLSGAGPTILALAYDNFDHIAESITIAFAKEEIDTVVKVLEVTEDGAQVMELPL</sequence>
<feature type="compositionally biased region" description="Basic and acidic residues" evidence="12">
    <location>
        <begin position="220"/>
        <end position="236"/>
    </location>
</feature>
<comment type="catalytic activity">
    <reaction evidence="11">
        <text>L-homoserine + ATP = O-phospho-L-homoserine + ADP + H(+)</text>
        <dbReference type="Rhea" id="RHEA:13985"/>
        <dbReference type="ChEBI" id="CHEBI:15378"/>
        <dbReference type="ChEBI" id="CHEBI:30616"/>
        <dbReference type="ChEBI" id="CHEBI:57476"/>
        <dbReference type="ChEBI" id="CHEBI:57590"/>
        <dbReference type="ChEBI" id="CHEBI:456216"/>
        <dbReference type="EC" id="2.7.1.39"/>
    </reaction>
    <physiologicalReaction direction="left-to-right" evidence="11">
        <dbReference type="Rhea" id="RHEA:13986"/>
    </physiologicalReaction>
</comment>
<comment type="caution">
    <text evidence="14">The sequence shown here is derived from an EMBL/GenBank/DDBJ whole genome shotgun (WGS) entry which is preliminary data.</text>
</comment>
<comment type="pathway">
    <text evidence="1">Amino-acid biosynthesis; L-threonine biosynthesis; L-threonine from L-aspartate: step 4/5.</text>
</comment>
<name>A0A9N9EWN6_9GLOM</name>
<dbReference type="SUPFAM" id="SSF54211">
    <property type="entry name" value="Ribosomal protein S5 domain 2-like"/>
    <property type="match status" value="1"/>
</dbReference>
<dbReference type="InterPro" id="IPR006203">
    <property type="entry name" value="GHMP_knse_ATP-bd_CS"/>
</dbReference>
<evidence type="ECO:0000256" key="2">
    <source>
        <dbReference type="ARBA" id="ARBA00007370"/>
    </source>
</evidence>
<keyword evidence="15" id="KW-1185">Reference proteome</keyword>
<dbReference type="Proteomes" id="UP000789572">
    <property type="component" value="Unassembled WGS sequence"/>
</dbReference>
<dbReference type="AlphaFoldDB" id="A0A9N9EWN6"/>
<evidence type="ECO:0000256" key="3">
    <source>
        <dbReference type="ARBA" id="ARBA00012078"/>
    </source>
</evidence>
<keyword evidence="7" id="KW-0791">Threonine biosynthesis</keyword>
<keyword evidence="9" id="KW-0418">Kinase</keyword>
<comment type="similarity">
    <text evidence="2">Belongs to the GHMP kinase family. Homoserine kinase subfamily.</text>
</comment>
<dbReference type="InterPro" id="IPR036554">
    <property type="entry name" value="GHMP_kinase_C_sf"/>
</dbReference>
<evidence type="ECO:0000256" key="10">
    <source>
        <dbReference type="ARBA" id="ARBA00022840"/>
    </source>
</evidence>
<dbReference type="Pfam" id="PF00288">
    <property type="entry name" value="GHMP_kinases_N"/>
    <property type="match status" value="1"/>
</dbReference>
<keyword evidence="8" id="KW-0547">Nucleotide-binding</keyword>
<dbReference type="HAMAP" id="MF_00384">
    <property type="entry name" value="Homoser_kinase"/>
    <property type="match status" value="1"/>
</dbReference>
<dbReference type="EC" id="2.7.1.39" evidence="3"/>
<proteinExistence type="inferred from homology"/>
<accession>A0A9N9EWN6</accession>
<evidence type="ECO:0000256" key="4">
    <source>
        <dbReference type="ARBA" id="ARBA00017858"/>
    </source>
</evidence>
<keyword evidence="5" id="KW-0028">Amino-acid biosynthesis</keyword>
<dbReference type="SUPFAM" id="SSF55060">
    <property type="entry name" value="GHMP Kinase, C-terminal domain"/>
    <property type="match status" value="1"/>
</dbReference>
<dbReference type="PANTHER" id="PTHR20861:SF1">
    <property type="entry name" value="HOMOSERINE KINASE"/>
    <property type="match status" value="1"/>
</dbReference>
<evidence type="ECO:0000256" key="7">
    <source>
        <dbReference type="ARBA" id="ARBA00022697"/>
    </source>
</evidence>
<evidence type="ECO:0000313" key="15">
    <source>
        <dbReference type="Proteomes" id="UP000789572"/>
    </source>
</evidence>